<keyword evidence="3" id="KW-1185">Reference proteome</keyword>
<gene>
    <name evidence="2" type="ORF">TCAP_04381</name>
</gene>
<protein>
    <submittedName>
        <fullName evidence="2">Uncharacterized protein</fullName>
    </submittedName>
</protein>
<dbReference type="EMBL" id="NRSZ01000693">
    <property type="protein sequence ID" value="PNY25679.1"/>
    <property type="molecule type" value="Genomic_DNA"/>
</dbReference>
<comment type="caution">
    <text evidence="2">The sequence shown here is derived from an EMBL/GenBank/DDBJ whole genome shotgun (WGS) entry which is preliminary data.</text>
</comment>
<dbReference type="OrthoDB" id="3443409at2759"/>
<evidence type="ECO:0000313" key="2">
    <source>
        <dbReference type="EMBL" id="PNY25679.1"/>
    </source>
</evidence>
<organism evidence="2 3">
    <name type="scientific">Tolypocladium capitatum</name>
    <dbReference type="NCBI Taxonomy" id="45235"/>
    <lineage>
        <taxon>Eukaryota</taxon>
        <taxon>Fungi</taxon>
        <taxon>Dikarya</taxon>
        <taxon>Ascomycota</taxon>
        <taxon>Pezizomycotina</taxon>
        <taxon>Sordariomycetes</taxon>
        <taxon>Hypocreomycetidae</taxon>
        <taxon>Hypocreales</taxon>
        <taxon>Ophiocordycipitaceae</taxon>
        <taxon>Tolypocladium</taxon>
    </lineage>
</organism>
<dbReference type="Proteomes" id="UP000236621">
    <property type="component" value="Unassembled WGS sequence"/>
</dbReference>
<sequence length="200" mass="21657">MPVRPTPTPPQPSRDLLSPPASEHLHSSLSRPPPPNNNSQPASRLALIPTTAVLSSACSSIGVLIQQATPPYTLLNTDHIVYDRSRTLIRSLIEGHRLAEQVDVASGANHTIPSTPSRATCTMCDFTKNYYIYTSCTDPAPRQMAAASSPVPWDPMNATSSSPKAARYAAGEAERPGPYRPPYGRHPSPTSAWDHRQMPL</sequence>
<proteinExistence type="predicted"/>
<feature type="region of interest" description="Disordered" evidence="1">
    <location>
        <begin position="144"/>
        <end position="200"/>
    </location>
</feature>
<dbReference type="AlphaFoldDB" id="A0A2K3QDS1"/>
<accession>A0A2K3QDS1</accession>
<evidence type="ECO:0000313" key="3">
    <source>
        <dbReference type="Proteomes" id="UP000236621"/>
    </source>
</evidence>
<reference evidence="2 3" key="1">
    <citation type="submission" date="2017-08" db="EMBL/GenBank/DDBJ databases">
        <title>Harnessing the power of phylogenomics to disentangle the directionality and signatures of interkingdom host jumping in the parasitic fungal genus Tolypocladium.</title>
        <authorList>
            <person name="Quandt C.A."/>
            <person name="Patterson W."/>
            <person name="Spatafora J.W."/>
        </authorList>
    </citation>
    <scope>NUCLEOTIDE SEQUENCE [LARGE SCALE GENOMIC DNA]</scope>
    <source>
        <strain evidence="2 3">CBS 113982</strain>
    </source>
</reference>
<name>A0A2K3QDS1_9HYPO</name>
<evidence type="ECO:0000256" key="1">
    <source>
        <dbReference type="SAM" id="MobiDB-lite"/>
    </source>
</evidence>
<feature type="region of interest" description="Disordered" evidence="1">
    <location>
        <begin position="1"/>
        <end position="42"/>
    </location>
</feature>
<feature type="compositionally biased region" description="Pro residues" evidence="1">
    <location>
        <begin position="1"/>
        <end position="12"/>
    </location>
</feature>